<dbReference type="AlphaFoldDB" id="A0AAW8TY46"/>
<keyword evidence="2" id="KW-0378">Hydrolase</keyword>
<dbReference type="PANTHER" id="PTHR47381:SF3">
    <property type="entry name" value="ALPHA_BETA-HYDROLASES SUPERFAMILY PROTEIN"/>
    <property type="match status" value="1"/>
</dbReference>
<dbReference type="GO" id="GO:0006508">
    <property type="term" value="P:proteolysis"/>
    <property type="evidence" value="ECO:0007669"/>
    <property type="project" value="InterPro"/>
</dbReference>
<comment type="caution">
    <text evidence="2">The sequence shown here is derived from an EMBL/GenBank/DDBJ whole genome shotgun (WGS) entry which is preliminary data.</text>
</comment>
<sequence length="293" mass="33401">MRRKLFDLLGEDTRSEKIQSRLLVKAEKAGYVLESLQLTLNRYETVPAYFAYPTGAKNCPVVIYNHSHGGDFTMGKDEGLQGAAYLQEPFFETLLSLGYCVAAIDMWGFGERRGKAESELVKEALLTGRTLWGMRLYDDLALVDYLVTREEVDPKRIGTIGMSMGGMMSWWLAALDERIKVCVDLAGQADLETLIKERGLDHHGFYLYVPKLLKETSLEEIQSLISPRARMSLTGKDDPLCPVLGVKKLQEHLQVVYQKAESQEHWVSYILTGGHQETREMRMIWQQFLQDQL</sequence>
<dbReference type="GO" id="GO:0008236">
    <property type="term" value="F:serine-type peptidase activity"/>
    <property type="evidence" value="ECO:0007669"/>
    <property type="project" value="InterPro"/>
</dbReference>
<dbReference type="EMBL" id="JARQBJ010000001">
    <property type="protein sequence ID" value="MDT2809337.1"/>
    <property type="molecule type" value="Genomic_DNA"/>
</dbReference>
<dbReference type="PANTHER" id="PTHR47381">
    <property type="entry name" value="ALPHA/BETA-HYDROLASES SUPERFAMILY PROTEIN"/>
    <property type="match status" value="1"/>
</dbReference>
<dbReference type="Pfam" id="PF00326">
    <property type="entry name" value="Peptidase_S9"/>
    <property type="match status" value="1"/>
</dbReference>
<dbReference type="Proteomes" id="UP001256711">
    <property type="component" value="Unassembled WGS sequence"/>
</dbReference>
<protein>
    <submittedName>
        <fullName evidence="2">Alpha/beta fold hydrolase</fullName>
    </submittedName>
</protein>
<evidence type="ECO:0000313" key="2">
    <source>
        <dbReference type="EMBL" id="MDT2809337.1"/>
    </source>
</evidence>
<accession>A0AAW8TY46</accession>
<dbReference type="InterPro" id="IPR001375">
    <property type="entry name" value="Peptidase_S9_cat"/>
</dbReference>
<name>A0AAW8TY46_9ENTE</name>
<organism evidence="2 3">
    <name type="scientific">Enterococcus asini</name>
    <dbReference type="NCBI Taxonomy" id="57732"/>
    <lineage>
        <taxon>Bacteria</taxon>
        <taxon>Bacillati</taxon>
        <taxon>Bacillota</taxon>
        <taxon>Bacilli</taxon>
        <taxon>Lactobacillales</taxon>
        <taxon>Enterococcaceae</taxon>
        <taxon>Enterococcus</taxon>
    </lineage>
</organism>
<evidence type="ECO:0000259" key="1">
    <source>
        <dbReference type="Pfam" id="PF00326"/>
    </source>
</evidence>
<dbReference type="Gene3D" id="3.40.50.1820">
    <property type="entry name" value="alpha/beta hydrolase"/>
    <property type="match status" value="1"/>
</dbReference>
<feature type="domain" description="Peptidase S9 prolyl oligopeptidase catalytic" evidence="1">
    <location>
        <begin position="95"/>
        <end position="257"/>
    </location>
</feature>
<proteinExistence type="predicted"/>
<dbReference type="InterPro" id="IPR029058">
    <property type="entry name" value="AB_hydrolase_fold"/>
</dbReference>
<evidence type="ECO:0000313" key="3">
    <source>
        <dbReference type="Proteomes" id="UP001256711"/>
    </source>
</evidence>
<reference evidence="2" key="1">
    <citation type="submission" date="2023-03" db="EMBL/GenBank/DDBJ databases">
        <authorList>
            <person name="Shen W."/>
            <person name="Cai J."/>
        </authorList>
    </citation>
    <scope>NUCLEOTIDE SEQUENCE</scope>
    <source>
        <strain evidence="2">B226-2</strain>
    </source>
</reference>
<gene>
    <name evidence="2" type="ORF">P7H43_02355</name>
</gene>
<dbReference type="SUPFAM" id="SSF53474">
    <property type="entry name" value="alpha/beta-Hydrolases"/>
    <property type="match status" value="1"/>
</dbReference>